<keyword evidence="2" id="KW-1185">Reference proteome</keyword>
<accession>A0ACC7MPK6</accession>
<sequence>MLQAASGWIFHLDTRLAAFTAAHGAWVYLMLFAVIFVETGVVLLPFLPGDSLLFVSGTLAAGGALHLAILLIAVALAAIGGDAANFAAGTIMRKHLAAGGAGARLINQRHLDRTREFFDRHGPQAIILARFVPVVRTFAPFVAALGSMHFGRFIAYNVCGGLLWVGLLVGTGYKLGNVGWIRDHLSMVLIGVVLLSILPGVFAWGKQKFGRRKATS</sequence>
<evidence type="ECO:0000313" key="1">
    <source>
        <dbReference type="EMBL" id="MFJ1472341.1"/>
    </source>
</evidence>
<protein>
    <submittedName>
        <fullName evidence="1">VTT domain-containing protein</fullName>
    </submittedName>
</protein>
<gene>
    <name evidence="1" type="ORF">QPK29_031900</name>
</gene>
<name>A0ACC7MPK6_9BURK</name>
<comment type="caution">
    <text evidence="1">The sequence shown here is derived from an EMBL/GenBank/DDBJ whole genome shotgun (WGS) entry which is preliminary data.</text>
</comment>
<organism evidence="1 2">
    <name type="scientific">Massilia orientalis</name>
    <dbReference type="NCBI Taxonomy" id="3050128"/>
    <lineage>
        <taxon>Bacteria</taxon>
        <taxon>Pseudomonadati</taxon>
        <taxon>Pseudomonadota</taxon>
        <taxon>Betaproteobacteria</taxon>
        <taxon>Burkholderiales</taxon>
        <taxon>Oxalobacteraceae</taxon>
        <taxon>Telluria group</taxon>
        <taxon>Massilia</taxon>
    </lineage>
</organism>
<dbReference type="Proteomes" id="UP001168096">
    <property type="component" value="Unassembled WGS sequence"/>
</dbReference>
<evidence type="ECO:0000313" key="2">
    <source>
        <dbReference type="Proteomes" id="UP001168096"/>
    </source>
</evidence>
<proteinExistence type="predicted"/>
<dbReference type="EMBL" id="JASNRB020000042">
    <property type="protein sequence ID" value="MFJ1472341.1"/>
    <property type="molecule type" value="Genomic_DNA"/>
</dbReference>
<reference evidence="1" key="1">
    <citation type="submission" date="2024-11" db="EMBL/GenBank/DDBJ databases">
        <title>Description of Massilia orientalis sp. nov., isolated from rhizosphere soil of Ageratina adenophora.</title>
        <authorList>
            <person name="Wang Y."/>
        </authorList>
    </citation>
    <scope>NUCLEOTIDE SEQUENCE</scope>
    <source>
        <strain evidence="1">YIM B02787</strain>
    </source>
</reference>